<sequence length="246" mass="29118">MSDATVEIEIDKININKIDINNNGIDINNDRIDNNINNNINNNIINNKPHNGKPITEIETSPNGKYLVTYSEDDHSIVGWDVDKNQFKLEFSIKISDQVGHIRISDDKRLAYIYATKKLGESGKIKIYDMNNDQQIKLDCEFGDYYNYCTFNLKNELILYNNFNRDYVMRKIILIYSTRTKNNKWKCKKLCEIPEDIEFISISKYDKLYLFSNNSIYEWDLFTEKSIKIFGNDEEMKYSYYYNTVI</sequence>
<evidence type="ECO:0000313" key="2">
    <source>
        <dbReference type="Proteomes" id="UP000232688"/>
    </source>
</evidence>
<dbReference type="Gene3D" id="2.130.10.10">
    <property type="entry name" value="YVTN repeat-like/Quinoprotein amine dehydrogenase"/>
    <property type="match status" value="1"/>
</dbReference>
<dbReference type="SUPFAM" id="SSF69322">
    <property type="entry name" value="Tricorn protease domain 2"/>
    <property type="match status" value="1"/>
</dbReference>
<name>A0A2N0SI05_9GLOM</name>
<accession>A0A2N0SI05</accession>
<proteinExistence type="predicted"/>
<dbReference type="VEuPathDB" id="FungiDB:FUN_005884"/>
<dbReference type="VEuPathDB" id="FungiDB:RhiirA1_436454"/>
<organism evidence="1 2">
    <name type="scientific">Rhizophagus irregularis</name>
    <dbReference type="NCBI Taxonomy" id="588596"/>
    <lineage>
        <taxon>Eukaryota</taxon>
        <taxon>Fungi</taxon>
        <taxon>Fungi incertae sedis</taxon>
        <taxon>Mucoromycota</taxon>
        <taxon>Glomeromycotina</taxon>
        <taxon>Glomeromycetes</taxon>
        <taxon>Glomerales</taxon>
        <taxon>Glomeraceae</taxon>
        <taxon>Rhizophagus</taxon>
    </lineage>
</organism>
<dbReference type="AlphaFoldDB" id="A0A2N0SI05"/>
<comment type="caution">
    <text evidence="1">The sequence shown here is derived from an EMBL/GenBank/DDBJ whole genome shotgun (WGS) entry which is preliminary data.</text>
</comment>
<dbReference type="Proteomes" id="UP000232688">
    <property type="component" value="Unassembled WGS sequence"/>
</dbReference>
<gene>
    <name evidence="1" type="ORF">RhiirA1_436454</name>
</gene>
<evidence type="ECO:0000313" key="1">
    <source>
        <dbReference type="EMBL" id="PKC75189.1"/>
    </source>
</evidence>
<dbReference type="InterPro" id="IPR015943">
    <property type="entry name" value="WD40/YVTN_repeat-like_dom_sf"/>
</dbReference>
<reference evidence="1 2" key="2">
    <citation type="submission" date="2017-10" db="EMBL/GenBank/DDBJ databases">
        <title>Genome analyses suggest a sexual origin of heterokaryosis in a supposedly ancient asexual fungus.</title>
        <authorList>
            <person name="Corradi N."/>
            <person name="Sedzielewska K."/>
            <person name="Noel J."/>
            <person name="Charron P."/>
            <person name="Farinelli L."/>
            <person name="Marton T."/>
            <person name="Kruger M."/>
            <person name="Pelin A."/>
            <person name="Brachmann A."/>
            <person name="Corradi N."/>
        </authorList>
    </citation>
    <scope>NUCLEOTIDE SEQUENCE [LARGE SCALE GENOMIC DNA]</scope>
    <source>
        <strain evidence="1 2">A1</strain>
    </source>
</reference>
<protein>
    <submittedName>
        <fullName evidence="1">Uncharacterized protein</fullName>
    </submittedName>
</protein>
<dbReference type="EMBL" id="LLXH01000029">
    <property type="protein sequence ID" value="PKC75189.1"/>
    <property type="molecule type" value="Genomic_DNA"/>
</dbReference>
<reference evidence="1 2" key="1">
    <citation type="submission" date="2017-10" db="EMBL/GenBank/DDBJ databases">
        <title>Extensive intraspecific genome diversity in a model arbuscular mycorrhizal fungus.</title>
        <authorList>
            <person name="Chen E.C.H."/>
            <person name="Morin E."/>
            <person name="Baudet D."/>
            <person name="Noel J."/>
            <person name="Ndikumana S."/>
            <person name="Charron P."/>
            <person name="St-Onge C."/>
            <person name="Giorgi J."/>
            <person name="Grigoriev I.V."/>
            <person name="Roux C."/>
            <person name="Martin F.M."/>
            <person name="Corradi N."/>
        </authorList>
    </citation>
    <scope>NUCLEOTIDE SEQUENCE [LARGE SCALE GENOMIC DNA]</scope>
    <source>
        <strain evidence="1 2">A1</strain>
    </source>
</reference>